<dbReference type="PANTHER" id="PTHR32114">
    <property type="entry name" value="ABC TRANSPORTER ABCH.3"/>
    <property type="match status" value="1"/>
</dbReference>
<gene>
    <name evidence="6" type="primary">dndD</name>
    <name evidence="6" type="ORF">ACFODW_06440</name>
</gene>
<evidence type="ECO:0000256" key="2">
    <source>
        <dbReference type="ARBA" id="ARBA00011322"/>
    </source>
</evidence>
<evidence type="ECO:0000256" key="1">
    <source>
        <dbReference type="ARBA" id="ARBA00006930"/>
    </source>
</evidence>
<dbReference type="InterPro" id="IPR038729">
    <property type="entry name" value="Rad50/SbcC_AAA"/>
</dbReference>
<accession>A0ABV7A4Q8</accession>
<dbReference type="Pfam" id="PF13476">
    <property type="entry name" value="AAA_23"/>
    <property type="match status" value="1"/>
</dbReference>
<evidence type="ECO:0000313" key="6">
    <source>
        <dbReference type="EMBL" id="MFC2947980.1"/>
    </source>
</evidence>
<dbReference type="NCBIfam" id="TIGR03185">
    <property type="entry name" value="DNA_S_dndD"/>
    <property type="match status" value="1"/>
</dbReference>
<feature type="domain" description="Rad50/SbcC-type AAA" evidence="5">
    <location>
        <begin position="5"/>
        <end position="259"/>
    </location>
</feature>
<organism evidence="6 7">
    <name type="scientific">Virgibacillus sediminis</name>
    <dbReference type="NCBI Taxonomy" id="202260"/>
    <lineage>
        <taxon>Bacteria</taxon>
        <taxon>Bacillati</taxon>
        <taxon>Bacillota</taxon>
        <taxon>Bacilli</taxon>
        <taxon>Bacillales</taxon>
        <taxon>Bacillaceae</taxon>
        <taxon>Virgibacillus</taxon>
    </lineage>
</organism>
<proteinExistence type="inferred from homology"/>
<name>A0ABV7A4Q8_9BACI</name>
<evidence type="ECO:0000256" key="3">
    <source>
        <dbReference type="ARBA" id="ARBA00013368"/>
    </source>
</evidence>
<dbReference type="Proteomes" id="UP001595387">
    <property type="component" value="Unassembled WGS sequence"/>
</dbReference>
<comment type="similarity">
    <text evidence="1">Belongs to the SMC family. SbcC subfamily.</text>
</comment>
<evidence type="ECO:0000259" key="5">
    <source>
        <dbReference type="Pfam" id="PF13476"/>
    </source>
</evidence>
<feature type="coiled-coil region" evidence="4">
    <location>
        <begin position="212"/>
        <end position="267"/>
    </location>
</feature>
<keyword evidence="4" id="KW-0175">Coiled coil</keyword>
<dbReference type="Gene3D" id="3.40.50.300">
    <property type="entry name" value="P-loop containing nucleotide triphosphate hydrolases"/>
    <property type="match status" value="2"/>
</dbReference>
<sequence>MRFKKLIFENYKTYYGKQEVDLTITDDDKKEGRNIILLGGLNGAGKTTILKAIRYALFGKRGITKTEQERLLANTINNTYFEEGGRDSSVTLTLSMDSGEEWRLKVKWRFNSQKNNTGEDREIYIKRPGVSQERKLNVTDISSYNHFIDRIIPYNAAPFFIFDGEEIKDLIMKQDSNEMKKAIHKITGLDSYKILVNNLNSLESKLYKKLSSATNKKTLDKHKEELDSLESEVVKYENYIKRSRDEIQKIDEEIKETTENRNQKITNNSKSRETLVRKQAQISTKLELKKTELNDYYSDNILYIILSEELKNLKQEINNEKKAKNNRIMRENALEPYNRFINNLLGKEIDPPLTEKQLDQIKRIGEMVWLDEDHTPNSELQELHDLSFKEETILKNIPSVDKNYLFRLKSEVSDLQLQYGELETEILSAPESVDIEKETKKIAMLQEKRGVLNSNVRKAFKKLTPLKEKVTNTKNKLTRLSSSDVSSEELTIKVDYTTRTKLFAEEFLTRATKLKAQMIRDEFDSMLKKLFRKTNEFGEVTFDINNYSIRLYNERGQEVSILDRSAGEMQMISSALIWALIKASDLDLPMVIDTPLGRLDSIHRNRLIEHYYKELSDQVIILSTDTEITREYVDMMKNHSAKQYLLDYNEDHNYTLIRDGYFDIVEVN</sequence>
<reference evidence="7" key="1">
    <citation type="journal article" date="2019" name="Int. J. Syst. Evol. Microbiol.">
        <title>The Global Catalogue of Microorganisms (GCM) 10K type strain sequencing project: providing services to taxonomists for standard genome sequencing and annotation.</title>
        <authorList>
            <consortium name="The Broad Institute Genomics Platform"/>
            <consortium name="The Broad Institute Genome Sequencing Center for Infectious Disease"/>
            <person name="Wu L."/>
            <person name="Ma J."/>
        </authorList>
    </citation>
    <scope>NUCLEOTIDE SEQUENCE [LARGE SCALE GENOMIC DNA]</scope>
    <source>
        <strain evidence="7">KCTC 13193</strain>
    </source>
</reference>
<protein>
    <recommendedName>
        <fullName evidence="3">Nuclease SbcCD subunit C</fullName>
    </recommendedName>
</protein>
<dbReference type="RefSeq" id="WP_390304441.1">
    <property type="nucleotide sequence ID" value="NZ_JBHRRZ010000012.1"/>
</dbReference>
<keyword evidence="7" id="KW-1185">Reference proteome</keyword>
<evidence type="ECO:0000256" key="4">
    <source>
        <dbReference type="SAM" id="Coils"/>
    </source>
</evidence>
<comment type="subunit">
    <text evidence="2">Heterodimer of SbcC and SbcD.</text>
</comment>
<feature type="coiled-coil region" evidence="4">
    <location>
        <begin position="303"/>
        <end position="334"/>
    </location>
</feature>
<comment type="caution">
    <text evidence="6">The sequence shown here is derived from an EMBL/GenBank/DDBJ whole genome shotgun (WGS) entry which is preliminary data.</text>
</comment>
<dbReference type="InterPro" id="IPR017599">
    <property type="entry name" value="DNA_S_DndD"/>
</dbReference>
<dbReference type="SUPFAM" id="SSF52540">
    <property type="entry name" value="P-loop containing nucleoside triphosphate hydrolases"/>
    <property type="match status" value="1"/>
</dbReference>
<dbReference type="EMBL" id="JBHRRZ010000012">
    <property type="protein sequence ID" value="MFC2947980.1"/>
    <property type="molecule type" value="Genomic_DNA"/>
</dbReference>
<dbReference type="PANTHER" id="PTHR32114:SF2">
    <property type="entry name" value="ABC TRANSPORTER ABCH.3"/>
    <property type="match status" value="1"/>
</dbReference>
<dbReference type="InterPro" id="IPR027417">
    <property type="entry name" value="P-loop_NTPase"/>
</dbReference>
<evidence type="ECO:0000313" key="7">
    <source>
        <dbReference type="Proteomes" id="UP001595387"/>
    </source>
</evidence>